<gene>
    <name evidence="2" type="ORF">DVT68_16590</name>
</gene>
<sequence length="68" mass="7771">MSDVWADFWGHLTGVIIVVMMVTFISIWAWAWSGRHKQPFTRMAQLPMEDDLDNQAAAQPTPAKDQQP</sequence>
<protein>
    <submittedName>
        <fullName evidence="2">Cbb3-type cytochrome c oxidase subunit 3</fullName>
    </submittedName>
</protein>
<keyword evidence="3" id="KW-1185">Reference proteome</keyword>
<keyword evidence="1" id="KW-1133">Transmembrane helix</keyword>
<accession>A0A370K3Y9</accession>
<dbReference type="OrthoDB" id="6402501at2"/>
<comment type="caution">
    <text evidence="2">The sequence shown here is derived from an EMBL/GenBank/DDBJ whole genome shotgun (WGS) entry which is preliminary data.</text>
</comment>
<dbReference type="RefSeq" id="WP_114826219.1">
    <property type="nucleotide sequence ID" value="NZ_QQSY01000005.1"/>
</dbReference>
<organism evidence="2 3">
    <name type="scientific">Dyella solisilvae</name>
    <dbReference type="NCBI Taxonomy" id="1920168"/>
    <lineage>
        <taxon>Bacteria</taxon>
        <taxon>Pseudomonadati</taxon>
        <taxon>Pseudomonadota</taxon>
        <taxon>Gammaproteobacteria</taxon>
        <taxon>Lysobacterales</taxon>
        <taxon>Rhodanobacteraceae</taxon>
        <taxon>Dyella</taxon>
    </lineage>
</organism>
<reference evidence="2 3" key="1">
    <citation type="submission" date="2018-07" db="EMBL/GenBank/DDBJ databases">
        <title>Dyella solisilvae sp. nov., isolated from the pine and broad-leaved mixed forest soil.</title>
        <authorList>
            <person name="Gao Z."/>
            <person name="Qiu L."/>
        </authorList>
    </citation>
    <scope>NUCLEOTIDE SEQUENCE [LARGE SCALE GENOMIC DNA]</scope>
    <source>
        <strain evidence="2 3">DHG54</strain>
    </source>
</reference>
<dbReference type="AlphaFoldDB" id="A0A370K3Y9"/>
<evidence type="ECO:0000313" key="2">
    <source>
        <dbReference type="EMBL" id="RDI97373.1"/>
    </source>
</evidence>
<evidence type="ECO:0000313" key="3">
    <source>
        <dbReference type="Proteomes" id="UP000254711"/>
    </source>
</evidence>
<proteinExistence type="predicted"/>
<name>A0A370K3Y9_9GAMM</name>
<evidence type="ECO:0000256" key="1">
    <source>
        <dbReference type="SAM" id="Phobius"/>
    </source>
</evidence>
<dbReference type="EMBL" id="QQSY01000005">
    <property type="protein sequence ID" value="RDI97373.1"/>
    <property type="molecule type" value="Genomic_DNA"/>
</dbReference>
<keyword evidence="1" id="KW-0812">Transmembrane</keyword>
<feature type="transmembrane region" description="Helical" evidence="1">
    <location>
        <begin position="12"/>
        <end position="33"/>
    </location>
</feature>
<dbReference type="Proteomes" id="UP000254711">
    <property type="component" value="Unassembled WGS sequence"/>
</dbReference>
<keyword evidence="1" id="KW-0472">Membrane</keyword>